<sequence length="400" mass="45442">MIKKLLKNFSFCSVLICVSHGLTAQEDNGVFSGKPQNQDSLFKARKALWLILSPEIAYVMSDGSSTGKALLDSSVYDAFNLRVGWQIPSPDTYSQLYRHQLLGVGFYYSTFHNKNFGKPMGLYGWFNIPFKNYDPQSRWRFGYYAAFGISFGFNPFDEATNPSNKYIGSRNNCYVAAFLNASYTLSPNWLLIGGAGFRHFSNSAFTLPNYGINMLPATISIAYRVNKVHIDTRHDTIPKFKPFFLANLLLSAGEKQYMIGGTRYVKNTLSAQGLYQFSYKFRAGLGADLFYAAGGQYRDSTPGKSKFSKQFSSGITINGEWVLRRGISVPLGIGFYLKRNEFNDENKKHYLRVGLRARFLKHYLAGITVKAHGGSSDVFEWHLGYQFHKDRNRYKRAIFF</sequence>
<gene>
    <name evidence="2" type="ORF">EV199_0863</name>
</gene>
<dbReference type="AlphaFoldDB" id="A0A4Q7N0A6"/>
<name>A0A4Q7N0A6_9BACT</name>
<evidence type="ECO:0000313" key="3">
    <source>
        <dbReference type="Proteomes" id="UP000293874"/>
    </source>
</evidence>
<organism evidence="2 3">
    <name type="scientific">Pseudobacter ginsenosidimutans</name>
    <dbReference type="NCBI Taxonomy" id="661488"/>
    <lineage>
        <taxon>Bacteria</taxon>
        <taxon>Pseudomonadati</taxon>
        <taxon>Bacteroidota</taxon>
        <taxon>Chitinophagia</taxon>
        <taxon>Chitinophagales</taxon>
        <taxon>Chitinophagaceae</taxon>
        <taxon>Pseudobacter</taxon>
    </lineage>
</organism>
<dbReference type="InterPro" id="IPR018550">
    <property type="entry name" value="Lipid-A_deacylase-rel"/>
</dbReference>
<feature type="signal peptide" evidence="1">
    <location>
        <begin position="1"/>
        <end position="24"/>
    </location>
</feature>
<dbReference type="RefSeq" id="WP_130539421.1">
    <property type="nucleotide sequence ID" value="NZ_CP042431.1"/>
</dbReference>
<proteinExistence type="predicted"/>
<dbReference type="Pfam" id="PF09411">
    <property type="entry name" value="PagL"/>
    <property type="match status" value="1"/>
</dbReference>
<dbReference type="OrthoDB" id="627554at2"/>
<reference evidence="2 3" key="1">
    <citation type="submission" date="2019-02" db="EMBL/GenBank/DDBJ databases">
        <title>Genomic Encyclopedia of Type Strains, Phase IV (KMG-IV): sequencing the most valuable type-strain genomes for metagenomic binning, comparative biology and taxonomic classification.</title>
        <authorList>
            <person name="Goeker M."/>
        </authorList>
    </citation>
    <scope>NUCLEOTIDE SEQUENCE [LARGE SCALE GENOMIC DNA]</scope>
    <source>
        <strain evidence="2 3">DSM 18116</strain>
    </source>
</reference>
<accession>A0A4Q7N0A6</accession>
<feature type="chain" id="PRO_5020333842" evidence="1">
    <location>
        <begin position="25"/>
        <end position="400"/>
    </location>
</feature>
<protein>
    <submittedName>
        <fullName evidence="2">Lipid A 3-O-deacylase PagL</fullName>
    </submittedName>
</protein>
<keyword evidence="1" id="KW-0732">Signal</keyword>
<evidence type="ECO:0000313" key="2">
    <source>
        <dbReference type="EMBL" id="RZS75007.1"/>
    </source>
</evidence>
<dbReference type="Gene3D" id="2.40.160.20">
    <property type="match status" value="1"/>
</dbReference>
<comment type="caution">
    <text evidence="2">The sequence shown here is derived from an EMBL/GenBank/DDBJ whole genome shotgun (WGS) entry which is preliminary data.</text>
</comment>
<dbReference type="Proteomes" id="UP000293874">
    <property type="component" value="Unassembled WGS sequence"/>
</dbReference>
<evidence type="ECO:0000256" key="1">
    <source>
        <dbReference type="SAM" id="SignalP"/>
    </source>
</evidence>
<dbReference type="EMBL" id="SGXA01000001">
    <property type="protein sequence ID" value="RZS75007.1"/>
    <property type="molecule type" value="Genomic_DNA"/>
</dbReference>
<keyword evidence="3" id="KW-1185">Reference proteome</keyword>